<sequence length="545" mass="62427">MQHQKLQQSIHSSRLIESDIAKQGYKLSRLWLKLDGQGLLSLRFLFFFPLQLPLVSQRYLQTCVLILTFKRILNLHDNLVHKLLTTACFRDLSLPPKNTNKSAQSYLAEIHKSAVLSALQSKKIGLSGLSQLIKQQYAKTSVRQLLSDRLFNFACRIVNHRSINSALNWQQLLSKLCRQDALFIDSQLTDLLLQHWGDMPEGITVLNNNTQTIGYLLAVKDKSADIYQLNGHIQEYPLAALEVVQAKHKVPQKQYIDCLNNEKFLAALDKTVNPSKHGCKFILTKAELTEYLAIFNNTNQDPIDQLNKQFNKNTLLMEALKAYAAELSKSQSSFSNLRNAIMMLGLNRIRYWLARVHLENNYWHAYYDHKPLHEQYLKTAQYVASELAKKTDFIYPEQAKLLISVTLIQYLSAPQIKRFAEPPIYYSCTPDSVFGYSKQLPNEFIQAITETWQQPAWMSKSLLQLGEKPNNVLVSKQQQSTLSVIYLALASVGMTYTAQAKQQTAPEIFKQSLACLKLTSNDLYKIQQDNIVDNTCFNPLPRLIH</sequence>
<organism evidence="1 2">
    <name type="scientific">Catenovulum sediminis</name>
    <dbReference type="NCBI Taxonomy" id="1740262"/>
    <lineage>
        <taxon>Bacteria</taxon>
        <taxon>Pseudomonadati</taxon>
        <taxon>Pseudomonadota</taxon>
        <taxon>Gammaproteobacteria</taxon>
        <taxon>Alteromonadales</taxon>
        <taxon>Alteromonadaceae</taxon>
        <taxon>Catenovulum</taxon>
    </lineage>
</organism>
<accession>A0ABV1RE93</accession>
<protein>
    <recommendedName>
        <fullName evidence="3">HDOD domain-containing protein</fullName>
    </recommendedName>
</protein>
<dbReference type="Proteomes" id="UP001467690">
    <property type="component" value="Unassembled WGS sequence"/>
</dbReference>
<proteinExistence type="predicted"/>
<gene>
    <name evidence="1" type="ORF">ABS311_04765</name>
</gene>
<reference evidence="1 2" key="1">
    <citation type="submission" date="2024-06" db="EMBL/GenBank/DDBJ databases">
        <authorList>
            <person name="Chen R.Y."/>
        </authorList>
    </citation>
    <scope>NUCLEOTIDE SEQUENCE [LARGE SCALE GENOMIC DNA]</scope>
    <source>
        <strain evidence="1 2">D2</strain>
    </source>
</reference>
<dbReference type="EMBL" id="JBELOE010000093">
    <property type="protein sequence ID" value="MER2491190.1"/>
    <property type="molecule type" value="Genomic_DNA"/>
</dbReference>
<dbReference type="SUPFAM" id="SSF109604">
    <property type="entry name" value="HD-domain/PDEase-like"/>
    <property type="match status" value="1"/>
</dbReference>
<keyword evidence="2" id="KW-1185">Reference proteome</keyword>
<evidence type="ECO:0008006" key="3">
    <source>
        <dbReference type="Google" id="ProtNLM"/>
    </source>
</evidence>
<dbReference type="RefSeq" id="WP_143871562.1">
    <property type="nucleotide sequence ID" value="NZ_CP041660.1"/>
</dbReference>
<comment type="caution">
    <text evidence="1">The sequence shown here is derived from an EMBL/GenBank/DDBJ whole genome shotgun (WGS) entry which is preliminary data.</text>
</comment>
<name>A0ABV1RE93_9ALTE</name>
<evidence type="ECO:0000313" key="1">
    <source>
        <dbReference type="EMBL" id="MER2491190.1"/>
    </source>
</evidence>
<evidence type="ECO:0000313" key="2">
    <source>
        <dbReference type="Proteomes" id="UP001467690"/>
    </source>
</evidence>